<feature type="compositionally biased region" description="Acidic residues" evidence="1">
    <location>
        <begin position="82"/>
        <end position="93"/>
    </location>
</feature>
<organism evidence="2 3">
    <name type="scientific">Vanrija pseudolonga</name>
    <dbReference type="NCBI Taxonomy" id="143232"/>
    <lineage>
        <taxon>Eukaryota</taxon>
        <taxon>Fungi</taxon>
        <taxon>Dikarya</taxon>
        <taxon>Basidiomycota</taxon>
        <taxon>Agaricomycotina</taxon>
        <taxon>Tremellomycetes</taxon>
        <taxon>Trichosporonales</taxon>
        <taxon>Trichosporonaceae</taxon>
        <taxon>Vanrija</taxon>
    </lineage>
</organism>
<dbReference type="AlphaFoldDB" id="A0AAF1BHS5"/>
<accession>A0AAF1BHS5</accession>
<feature type="compositionally biased region" description="Polar residues" evidence="1">
    <location>
        <begin position="565"/>
        <end position="586"/>
    </location>
</feature>
<protein>
    <submittedName>
        <fullName evidence="2">Uncharacterized protein</fullName>
    </submittedName>
</protein>
<feature type="region of interest" description="Disordered" evidence="1">
    <location>
        <begin position="551"/>
        <end position="593"/>
    </location>
</feature>
<gene>
    <name evidence="2" type="ORF">LOC62_03G004969</name>
</gene>
<feature type="compositionally biased region" description="Polar residues" evidence="1">
    <location>
        <begin position="278"/>
        <end position="306"/>
    </location>
</feature>
<evidence type="ECO:0000256" key="1">
    <source>
        <dbReference type="SAM" id="MobiDB-lite"/>
    </source>
</evidence>
<reference evidence="2" key="1">
    <citation type="submission" date="2023-10" db="EMBL/GenBank/DDBJ databases">
        <authorList>
            <person name="Noh H."/>
        </authorList>
    </citation>
    <scope>NUCLEOTIDE SEQUENCE</scope>
    <source>
        <strain evidence="2">DUCC4014</strain>
    </source>
</reference>
<dbReference type="Proteomes" id="UP000827549">
    <property type="component" value="Chromosome 3"/>
</dbReference>
<feature type="region of interest" description="Disordered" evidence="1">
    <location>
        <begin position="349"/>
        <end position="415"/>
    </location>
</feature>
<evidence type="ECO:0000313" key="2">
    <source>
        <dbReference type="EMBL" id="WOO81446.1"/>
    </source>
</evidence>
<feature type="compositionally biased region" description="Low complexity" evidence="1">
    <location>
        <begin position="46"/>
        <end position="79"/>
    </location>
</feature>
<feature type="compositionally biased region" description="Low complexity" evidence="1">
    <location>
        <begin position="366"/>
        <end position="381"/>
    </location>
</feature>
<feature type="compositionally biased region" description="Acidic residues" evidence="1">
    <location>
        <begin position="388"/>
        <end position="415"/>
    </location>
</feature>
<feature type="compositionally biased region" description="Low complexity" evidence="1">
    <location>
        <begin position="17"/>
        <end position="33"/>
    </location>
</feature>
<dbReference type="GeneID" id="87808200"/>
<sequence>MSITMNSSAGRKGKRGPTSPSNSTHSPPINTSPLPKIKLSIRPTTPQSRASSSGPRSRGQSSSNQRRSVFSDSSSSSSDLTPADDDETEDEDINYMPIPIRKSKKRESLPSATPSSKDKGKGRAFGSSPHTIPATTQERPSMAPRPTTSGPSGRERKRKLKLGEVARRRARDDKFGFGGDRFGGSVTPTQTRFPKPPIDSDSTSSYGDDESDRENTQSLFAGDETEDEAIGGLPEAFAGQEIEDLHYGAGPVVPQADDDTEQEWWQEEEDDEDVIAQLSGSDIENMQSQSSVHASDSDDPMSSSETSDTDEALDEFGFPQPFGTGEAEAASDAPLILMENWDGQFVLVQPRNDRSRATRRGERSSRTGGSVGESASASAGEQQLVIDADADDTDSDWSGLDGDDDGGDTTDSMAEEDMPVLDSPALDEIIGQQLTSGFGGVTSLADLDISSLDVANLDVSGLDVTNLDVAALDMAALDMGNPSIVITDMTVDSPALSTTSSLSTPAPATVAPVTPVPVVTPAAAPALPMMGTFHVSDEPCAHAVIDGTGVTTKSPFTRRRRTKTSDTASISSTVKRRSSLNSTDPFSPSVKKVRYSSIPGHPRYIAARRAAQALVDERESTPSEDEAAFSLEDMLDASVLRVNDLDGDEAAGETQDQLRHLFRFDKVPVSMYMRRNFASSKRAQHDHSPVQSVAYNAYSSPIGRSSHGPTALGDTLMAPQHPASRMLISPLLQPTEYDESSALSRKDRRKARKRGEVAPLQI</sequence>
<keyword evidence="3" id="KW-1185">Reference proteome</keyword>
<feature type="region of interest" description="Disordered" evidence="1">
    <location>
        <begin position="1"/>
        <end position="331"/>
    </location>
</feature>
<feature type="compositionally biased region" description="Polar residues" evidence="1">
    <location>
        <begin position="128"/>
        <end position="139"/>
    </location>
</feature>
<dbReference type="RefSeq" id="XP_062627478.1">
    <property type="nucleotide sequence ID" value="XM_062771494.1"/>
</dbReference>
<feature type="compositionally biased region" description="Basic and acidic residues" evidence="1">
    <location>
        <begin position="161"/>
        <end position="175"/>
    </location>
</feature>
<feature type="compositionally biased region" description="Basic and acidic residues" evidence="1">
    <location>
        <begin position="351"/>
        <end position="365"/>
    </location>
</feature>
<proteinExistence type="predicted"/>
<dbReference type="EMBL" id="CP086716">
    <property type="protein sequence ID" value="WOO81446.1"/>
    <property type="molecule type" value="Genomic_DNA"/>
</dbReference>
<evidence type="ECO:0000313" key="3">
    <source>
        <dbReference type="Proteomes" id="UP000827549"/>
    </source>
</evidence>
<feature type="region of interest" description="Disordered" evidence="1">
    <location>
        <begin position="730"/>
        <end position="762"/>
    </location>
</feature>
<feature type="compositionally biased region" description="Acidic residues" evidence="1">
    <location>
        <begin position="256"/>
        <end position="274"/>
    </location>
</feature>
<name>A0AAF1BHS5_9TREE</name>